<dbReference type="EMBL" id="CP119311">
    <property type="protein sequence ID" value="WEK36484.1"/>
    <property type="molecule type" value="Genomic_DNA"/>
</dbReference>
<keyword evidence="2" id="KW-1133">Transmembrane helix</keyword>
<protein>
    <submittedName>
        <fullName evidence="3">Uncharacterized protein</fullName>
    </submittedName>
</protein>
<evidence type="ECO:0000313" key="3">
    <source>
        <dbReference type="EMBL" id="WEK36484.1"/>
    </source>
</evidence>
<sequence>MKNLNLLASVALLRELHTAPSYGELLGIIAALIVKSTHNHNIYSASAGEIRNLLKEYYDINLPESIIQHVLNHQLQRHASFYNGAYYFNVSVNDYFSDLYQDYTDLEKMHHHIVELYMAFLKEQGKSNLTVKEKEEALQKFWNKLFDESFSEAYSRKMQEEKLQRHRNEKARMLRDLQLEQWTRMTQSLDKDRSYAVGLSSLGFVIFLLGILFTVVPSLNNWLNSIPFLRIGFWTILLILYIMNQPGKSMLPDMKRFRRGWSWILASLLPDQKEQLKNKMEEKPKGELPEESSRSNVKKRV</sequence>
<evidence type="ECO:0000256" key="1">
    <source>
        <dbReference type="SAM" id="MobiDB-lite"/>
    </source>
</evidence>
<keyword evidence="2" id="KW-0812">Transmembrane</keyword>
<keyword evidence="2" id="KW-0472">Membrane</keyword>
<reference evidence="3" key="1">
    <citation type="submission" date="2023-03" db="EMBL/GenBank/DDBJ databases">
        <title>Andean soil-derived lignocellulolytic bacterial consortium as a source of novel taxa and putative plastic-active enzymes.</title>
        <authorList>
            <person name="Diaz-Garcia L."/>
            <person name="Chuvochina M."/>
            <person name="Feuerriegel G."/>
            <person name="Bunk B."/>
            <person name="Sproer C."/>
            <person name="Streit W.R."/>
            <person name="Rodriguez L.M."/>
            <person name="Overmann J."/>
            <person name="Jimenez D.J."/>
        </authorList>
    </citation>
    <scope>NUCLEOTIDE SEQUENCE</scope>
    <source>
        <strain evidence="3">MAG 7</strain>
    </source>
</reference>
<gene>
    <name evidence="3" type="ORF">P0Y53_03140</name>
</gene>
<evidence type="ECO:0000256" key="2">
    <source>
        <dbReference type="SAM" id="Phobius"/>
    </source>
</evidence>
<feature type="region of interest" description="Disordered" evidence="1">
    <location>
        <begin position="276"/>
        <end position="301"/>
    </location>
</feature>
<organism evidence="3 4">
    <name type="scientific">Candidatus Pseudobacter hemicellulosilyticus</name>
    <dbReference type="NCBI Taxonomy" id="3121375"/>
    <lineage>
        <taxon>Bacteria</taxon>
        <taxon>Pseudomonadati</taxon>
        <taxon>Bacteroidota</taxon>
        <taxon>Chitinophagia</taxon>
        <taxon>Chitinophagales</taxon>
        <taxon>Chitinophagaceae</taxon>
        <taxon>Pseudobacter</taxon>
    </lineage>
</organism>
<feature type="compositionally biased region" description="Basic and acidic residues" evidence="1">
    <location>
        <begin position="276"/>
        <end position="293"/>
    </location>
</feature>
<accession>A0AAJ6BI39</accession>
<dbReference type="AlphaFoldDB" id="A0AAJ6BI39"/>
<feature type="transmembrane region" description="Helical" evidence="2">
    <location>
        <begin position="222"/>
        <end position="242"/>
    </location>
</feature>
<feature type="transmembrane region" description="Helical" evidence="2">
    <location>
        <begin position="194"/>
        <end position="216"/>
    </location>
</feature>
<evidence type="ECO:0000313" key="4">
    <source>
        <dbReference type="Proteomes" id="UP001220610"/>
    </source>
</evidence>
<proteinExistence type="predicted"/>
<dbReference type="Proteomes" id="UP001220610">
    <property type="component" value="Chromosome"/>
</dbReference>
<name>A0AAJ6BI39_9BACT</name>